<sequence length="261" mass="29471">MMGELVSADRSGQEEQQEPVQIGKEPKNMGTCPIKFRSSDPILETPPEPVAEGLQESAIVSLHNYPSLGHTELTMYMGERLTIISDDSDFMMVRSTTTGHEGYIPNNYTAKVTHRWLYTGISRLKAVELLLQPSNQNGAFLVRESESERDCHSLSVLRRTNSSTHFPLLHHLVEHYSERPDGLSSRLTAPCFIQGLSDPREARPVPTAIRRPTINWKDISRSMLFKRKRTESDNSLVSEGLRDAISSYLQMTEGTDHSWDT</sequence>
<dbReference type="InterPro" id="IPR036860">
    <property type="entry name" value="SH2_dom_sf"/>
</dbReference>
<evidence type="ECO:0000256" key="5">
    <source>
        <dbReference type="PROSITE-ProRule" id="PRU00192"/>
    </source>
</evidence>
<evidence type="ECO:0000256" key="3">
    <source>
        <dbReference type="ARBA" id="ARBA00023288"/>
    </source>
</evidence>
<evidence type="ECO:0000256" key="4">
    <source>
        <dbReference type="PROSITE-ProRule" id="PRU00191"/>
    </source>
</evidence>
<dbReference type="InterPro" id="IPR043539">
    <property type="entry name" value="Grb2-like"/>
</dbReference>
<dbReference type="InterPro" id="IPR001452">
    <property type="entry name" value="SH3_domain"/>
</dbReference>
<feature type="domain" description="SH3" evidence="8">
    <location>
        <begin position="54"/>
        <end position="114"/>
    </location>
</feature>
<feature type="domain" description="SH2" evidence="7">
    <location>
        <begin position="116"/>
        <end position="176"/>
    </location>
</feature>
<dbReference type="SUPFAM" id="SSF50044">
    <property type="entry name" value="SH3-domain"/>
    <property type="match status" value="1"/>
</dbReference>
<comment type="caution">
    <text evidence="9">The sequence shown here is derived from an EMBL/GenBank/DDBJ whole genome shotgun (WGS) entry which is preliminary data.</text>
</comment>
<evidence type="ECO:0000313" key="10">
    <source>
        <dbReference type="Proteomes" id="UP001153269"/>
    </source>
</evidence>
<name>A0A9N7YU45_PLEPL</name>
<evidence type="ECO:0000256" key="2">
    <source>
        <dbReference type="ARBA" id="ARBA00022999"/>
    </source>
</evidence>
<dbReference type="SMART" id="SM00252">
    <property type="entry name" value="SH2"/>
    <property type="match status" value="1"/>
</dbReference>
<evidence type="ECO:0000256" key="6">
    <source>
        <dbReference type="SAM" id="MobiDB-lite"/>
    </source>
</evidence>
<dbReference type="EMBL" id="CADEAL010002369">
    <property type="protein sequence ID" value="CAB1439976.1"/>
    <property type="molecule type" value="Genomic_DNA"/>
</dbReference>
<keyword evidence="1 5" id="KW-0728">SH3 domain</keyword>
<reference evidence="9" key="1">
    <citation type="submission" date="2020-03" db="EMBL/GenBank/DDBJ databases">
        <authorList>
            <person name="Weist P."/>
        </authorList>
    </citation>
    <scope>NUCLEOTIDE SEQUENCE</scope>
</reference>
<gene>
    <name evidence="9" type="ORF">PLEPLA_LOCUS27742</name>
</gene>
<dbReference type="PROSITE" id="PS50002">
    <property type="entry name" value="SH3"/>
    <property type="match status" value="1"/>
</dbReference>
<dbReference type="PROSITE" id="PS50001">
    <property type="entry name" value="SH2"/>
    <property type="match status" value="1"/>
</dbReference>
<dbReference type="PRINTS" id="PR00401">
    <property type="entry name" value="SH2DOMAIN"/>
</dbReference>
<dbReference type="Gene3D" id="2.30.30.40">
    <property type="entry name" value="SH3 Domains"/>
    <property type="match status" value="1"/>
</dbReference>
<protein>
    <recommendedName>
        <fullName evidence="11">SH2 domain-containing protein</fullName>
    </recommendedName>
</protein>
<dbReference type="SUPFAM" id="SSF55550">
    <property type="entry name" value="SH2 domain"/>
    <property type="match status" value="1"/>
</dbReference>
<evidence type="ECO:0000259" key="7">
    <source>
        <dbReference type="PROSITE" id="PS50001"/>
    </source>
</evidence>
<dbReference type="AlphaFoldDB" id="A0A9N7YU45"/>
<evidence type="ECO:0000256" key="1">
    <source>
        <dbReference type="ARBA" id="ARBA00022443"/>
    </source>
</evidence>
<keyword evidence="3" id="KW-0449">Lipoprotein</keyword>
<dbReference type="PANTHER" id="PTHR46037">
    <property type="entry name" value="PROTEIN ENHANCER OF SEVENLESS 2B"/>
    <property type="match status" value="1"/>
</dbReference>
<keyword evidence="2 4" id="KW-0727">SH2 domain</keyword>
<feature type="region of interest" description="Disordered" evidence="6">
    <location>
        <begin position="1"/>
        <end position="31"/>
    </location>
</feature>
<proteinExistence type="predicted"/>
<dbReference type="Gene3D" id="3.30.505.10">
    <property type="entry name" value="SH2 domain"/>
    <property type="match status" value="1"/>
</dbReference>
<dbReference type="SMART" id="SM00326">
    <property type="entry name" value="SH3"/>
    <property type="match status" value="1"/>
</dbReference>
<evidence type="ECO:0008006" key="11">
    <source>
        <dbReference type="Google" id="ProtNLM"/>
    </source>
</evidence>
<dbReference type="InterPro" id="IPR000980">
    <property type="entry name" value="SH2"/>
</dbReference>
<evidence type="ECO:0000259" key="8">
    <source>
        <dbReference type="PROSITE" id="PS50002"/>
    </source>
</evidence>
<organism evidence="9 10">
    <name type="scientific">Pleuronectes platessa</name>
    <name type="common">European plaice</name>
    <dbReference type="NCBI Taxonomy" id="8262"/>
    <lineage>
        <taxon>Eukaryota</taxon>
        <taxon>Metazoa</taxon>
        <taxon>Chordata</taxon>
        <taxon>Craniata</taxon>
        <taxon>Vertebrata</taxon>
        <taxon>Euteleostomi</taxon>
        <taxon>Actinopterygii</taxon>
        <taxon>Neopterygii</taxon>
        <taxon>Teleostei</taxon>
        <taxon>Neoteleostei</taxon>
        <taxon>Acanthomorphata</taxon>
        <taxon>Carangaria</taxon>
        <taxon>Pleuronectiformes</taxon>
        <taxon>Pleuronectoidei</taxon>
        <taxon>Pleuronectidae</taxon>
        <taxon>Pleuronectes</taxon>
    </lineage>
</organism>
<keyword evidence="10" id="KW-1185">Reference proteome</keyword>
<dbReference type="InterPro" id="IPR036028">
    <property type="entry name" value="SH3-like_dom_sf"/>
</dbReference>
<dbReference type="Pfam" id="PF00017">
    <property type="entry name" value="SH2"/>
    <property type="match status" value="1"/>
</dbReference>
<dbReference type="Proteomes" id="UP001153269">
    <property type="component" value="Unassembled WGS sequence"/>
</dbReference>
<evidence type="ECO:0000313" key="9">
    <source>
        <dbReference type="EMBL" id="CAB1439976.1"/>
    </source>
</evidence>
<accession>A0A9N7YU45</accession>